<evidence type="ECO:0000313" key="2">
    <source>
        <dbReference type="Proteomes" id="UP000027590"/>
    </source>
</evidence>
<sequence>MARALLRGVRDNAQIFFQCKGKLKGGFRVWFSSQKSDVKPAIQQEGTGRERSVQEGFLLKFSVLLSGVSHGR</sequence>
<protein>
    <submittedName>
        <fullName evidence="1">Uncharacterized protein</fullName>
    </submittedName>
</protein>
<evidence type="ECO:0000313" key="1">
    <source>
        <dbReference type="EMBL" id="CDG34412.1"/>
    </source>
</evidence>
<dbReference type="Proteomes" id="UP000027590">
    <property type="component" value="Unassembled WGS sequence"/>
</dbReference>
<accession>A0A7U7G756</accession>
<reference evidence="1 2" key="1">
    <citation type="journal article" date="2014" name="Genome Biol. Evol.">
        <title>Acetic acid bacteria genomes reveal functional traits for adaptation to life in insect guts.</title>
        <authorList>
            <person name="Chouaia B."/>
            <person name="Gaiarsa S."/>
            <person name="Crotti E."/>
            <person name="Comandatore F."/>
            <person name="Degli Esposti M."/>
            <person name="Ricci I."/>
            <person name="Alma A."/>
            <person name="Favia G."/>
            <person name="Bandi C."/>
            <person name="Daffonchio D."/>
        </authorList>
    </citation>
    <scope>NUCLEOTIDE SEQUENCE [LARGE SCALE GENOMIC DNA]</scope>
    <source>
        <strain evidence="2">AM169</strain>
    </source>
</reference>
<dbReference type="AlphaFoldDB" id="A0A7U7G756"/>
<name>A0A7U7G756_9PROT</name>
<organism evidence="1 2">
    <name type="scientific">Parasaccharibacter apium</name>
    <dbReference type="NCBI Taxonomy" id="1510841"/>
    <lineage>
        <taxon>Bacteria</taxon>
        <taxon>Pseudomonadati</taxon>
        <taxon>Pseudomonadota</taxon>
        <taxon>Alphaproteobacteria</taxon>
        <taxon>Acetobacterales</taxon>
        <taxon>Acetobacteraceae</taxon>
        <taxon>Parasaccharibacter</taxon>
    </lineage>
</organism>
<reference evidence="1 2" key="2">
    <citation type="journal article" date="2014" name="PLoS ONE">
        <title>Evolution of mitochondria reconstructed from the energy metabolism of living bacteria.</title>
        <authorList>
            <person name="Degli Esposti M."/>
            <person name="Chouaia B."/>
            <person name="Comandatore F."/>
            <person name="Crotti E."/>
            <person name="Sassera D."/>
            <person name="Lievens P.M."/>
            <person name="Daffonchio D."/>
            <person name="Bandi C."/>
        </authorList>
    </citation>
    <scope>NUCLEOTIDE SEQUENCE [LARGE SCALE GENOMIC DNA]</scope>
    <source>
        <strain evidence="2">AM169</strain>
    </source>
</reference>
<gene>
    <name evidence="1" type="ORF">SACS_1674</name>
</gene>
<comment type="caution">
    <text evidence="1">The sequence shown here is derived from an EMBL/GenBank/DDBJ whole genome shotgun (WGS) entry which is preliminary data.</text>
</comment>
<proteinExistence type="predicted"/>
<dbReference type="EMBL" id="CBLY010000006">
    <property type="protein sequence ID" value="CDG34412.1"/>
    <property type="molecule type" value="Genomic_DNA"/>
</dbReference>